<evidence type="ECO:0000256" key="4">
    <source>
        <dbReference type="ARBA" id="ARBA00022729"/>
    </source>
</evidence>
<evidence type="ECO:0000256" key="6">
    <source>
        <dbReference type="ARBA" id="ARBA00023136"/>
    </source>
</evidence>
<reference evidence="10" key="2">
    <citation type="submission" date="2023-04" db="EMBL/GenBank/DDBJ databases">
        <authorList>
            <person name="Bruccoleri R.E."/>
            <person name="Oakeley E.J."/>
            <person name="Faust A.-M."/>
            <person name="Dessus-Babus S."/>
            <person name="Altorfer M."/>
            <person name="Burckhardt D."/>
            <person name="Oertli M."/>
            <person name="Naumann U."/>
            <person name="Petersen F."/>
            <person name="Wong J."/>
        </authorList>
    </citation>
    <scope>NUCLEOTIDE SEQUENCE</scope>
    <source>
        <strain evidence="10">GSM-AAB239-AS_SAM_17_03QT</strain>
        <tissue evidence="10">Leaf</tissue>
    </source>
</reference>
<feature type="signal peptide" evidence="8">
    <location>
        <begin position="1"/>
        <end position="25"/>
    </location>
</feature>
<evidence type="ECO:0000256" key="2">
    <source>
        <dbReference type="ARBA" id="ARBA00004370"/>
    </source>
</evidence>
<reference evidence="10" key="1">
    <citation type="journal article" date="2023" name="GigaByte">
        <title>Genome assembly of the bearded iris, Iris pallida Lam.</title>
        <authorList>
            <person name="Bruccoleri R.E."/>
            <person name="Oakeley E.J."/>
            <person name="Faust A.M.E."/>
            <person name="Altorfer M."/>
            <person name="Dessus-Babus S."/>
            <person name="Burckhardt D."/>
            <person name="Oertli M."/>
            <person name="Naumann U."/>
            <person name="Petersen F."/>
            <person name="Wong J."/>
        </authorList>
    </citation>
    <scope>NUCLEOTIDE SEQUENCE</scope>
    <source>
        <strain evidence="10">GSM-AAB239-AS_SAM_17_03QT</strain>
    </source>
</reference>
<dbReference type="Pfam" id="PF00560">
    <property type="entry name" value="LRR_1"/>
    <property type="match status" value="2"/>
</dbReference>
<evidence type="ECO:0000256" key="1">
    <source>
        <dbReference type="ARBA" id="ARBA00004196"/>
    </source>
</evidence>
<keyword evidence="4 8" id="KW-0732">Signal</keyword>
<evidence type="ECO:0000256" key="3">
    <source>
        <dbReference type="ARBA" id="ARBA00022614"/>
    </source>
</evidence>
<dbReference type="Proteomes" id="UP001140949">
    <property type="component" value="Unassembled WGS sequence"/>
</dbReference>
<proteinExistence type="inferred from homology"/>
<evidence type="ECO:0000256" key="5">
    <source>
        <dbReference type="ARBA" id="ARBA00022737"/>
    </source>
</evidence>
<dbReference type="PANTHER" id="PTHR48059">
    <property type="entry name" value="POLYGALACTURONASE INHIBITOR 1"/>
    <property type="match status" value="1"/>
</dbReference>
<keyword evidence="5" id="KW-0677">Repeat</keyword>
<dbReference type="GO" id="GO:0016020">
    <property type="term" value="C:membrane"/>
    <property type="evidence" value="ECO:0007669"/>
    <property type="project" value="UniProtKB-SubCell"/>
</dbReference>
<dbReference type="FunFam" id="3.80.10.10:FF:000400">
    <property type="entry name" value="Nuclear pore complex protein NUP107"/>
    <property type="match status" value="1"/>
</dbReference>
<keyword evidence="11" id="KW-1185">Reference proteome</keyword>
<comment type="similarity">
    <text evidence="7">Belongs to the polygalacturonase-inhibiting protein family.</text>
</comment>
<feature type="chain" id="PRO_5043601419" evidence="8">
    <location>
        <begin position="26"/>
        <end position="340"/>
    </location>
</feature>
<dbReference type="EMBL" id="JANAVB010038620">
    <property type="protein sequence ID" value="KAJ6800493.1"/>
    <property type="molecule type" value="Genomic_DNA"/>
</dbReference>
<dbReference type="InterPro" id="IPR001611">
    <property type="entry name" value="Leu-rich_rpt"/>
</dbReference>
<organism evidence="10 11">
    <name type="scientific">Iris pallida</name>
    <name type="common">Sweet iris</name>
    <dbReference type="NCBI Taxonomy" id="29817"/>
    <lineage>
        <taxon>Eukaryota</taxon>
        <taxon>Viridiplantae</taxon>
        <taxon>Streptophyta</taxon>
        <taxon>Embryophyta</taxon>
        <taxon>Tracheophyta</taxon>
        <taxon>Spermatophyta</taxon>
        <taxon>Magnoliopsida</taxon>
        <taxon>Liliopsida</taxon>
        <taxon>Asparagales</taxon>
        <taxon>Iridaceae</taxon>
        <taxon>Iridoideae</taxon>
        <taxon>Irideae</taxon>
        <taxon>Iris</taxon>
    </lineage>
</organism>
<keyword evidence="3" id="KW-0433">Leucine-rich repeat</keyword>
<dbReference type="InterPro" id="IPR013210">
    <property type="entry name" value="LRR_N_plant-typ"/>
</dbReference>
<name>A0AAX6E982_IRIPA</name>
<accession>A0AAX6E982</accession>
<comment type="subcellular location">
    <subcellularLocation>
        <location evidence="1">Cell envelope</location>
    </subcellularLocation>
    <subcellularLocation>
        <location evidence="2">Membrane</location>
    </subcellularLocation>
</comment>
<evidence type="ECO:0000256" key="7">
    <source>
        <dbReference type="ARBA" id="ARBA00038043"/>
    </source>
</evidence>
<protein>
    <submittedName>
        <fullName evidence="10">Polygalacturonase inhibitor-like</fullName>
    </submittedName>
</protein>
<dbReference type="AlphaFoldDB" id="A0AAX6E982"/>
<evidence type="ECO:0000256" key="8">
    <source>
        <dbReference type="SAM" id="SignalP"/>
    </source>
</evidence>
<comment type="caution">
    <text evidence="10">The sequence shown here is derived from an EMBL/GenBank/DDBJ whole genome shotgun (WGS) entry which is preliminary data.</text>
</comment>
<dbReference type="Pfam" id="PF08263">
    <property type="entry name" value="LRRNT_2"/>
    <property type="match status" value="1"/>
</dbReference>
<dbReference type="Gene3D" id="3.80.10.10">
    <property type="entry name" value="Ribonuclease Inhibitor"/>
    <property type="match status" value="1"/>
</dbReference>
<gene>
    <name evidence="10" type="ORF">M6B38_200710</name>
</gene>
<dbReference type="InterPro" id="IPR051848">
    <property type="entry name" value="PGIP"/>
</dbReference>
<feature type="domain" description="Leucine-rich repeat-containing N-terminal plant-type" evidence="9">
    <location>
        <begin position="30"/>
        <end position="66"/>
    </location>
</feature>
<evidence type="ECO:0000313" key="10">
    <source>
        <dbReference type="EMBL" id="KAJ6800493.1"/>
    </source>
</evidence>
<dbReference type="PANTHER" id="PTHR48059:SF4">
    <property type="entry name" value="POLYGALACTURONASE INHIBITOR 1-RELATED"/>
    <property type="match status" value="1"/>
</dbReference>
<dbReference type="InterPro" id="IPR032675">
    <property type="entry name" value="LRR_dom_sf"/>
</dbReference>
<evidence type="ECO:0000259" key="9">
    <source>
        <dbReference type="Pfam" id="PF08263"/>
    </source>
</evidence>
<evidence type="ECO:0000313" key="11">
    <source>
        <dbReference type="Proteomes" id="UP001140949"/>
    </source>
</evidence>
<sequence length="340" mass="37089">MESTLTITLSILLLFVFTLFSSSSAAVCNKQDLRALLAFKNSFRYHSLDSWSESINCCDWYYVGCDDETLRVTNLSFNNGNDMPESVFLNGSIPAAVGDLSELELLQFFRISSLEGPIPPQLSKLKKLKSLMIYHTQVSGPVPSFLSELTSLEGLSIGYNRHTGTVPASLGNLVHLADIVLFGNRLSGPIPASLFSKLPKGGTLPRLILSNNKLTGTIPKSFANIPFTGLHLDDNKLTGDALFLFGKSKPTVQLNLSRNSFAFDFGKAEFPASTEYMDISHNEIYGSIPNGITKLPNLIDFDVNHNRLCGKIPSGGMLVIPAENYANNKCLCGAPLQPCK</sequence>
<dbReference type="SUPFAM" id="SSF52058">
    <property type="entry name" value="L domain-like"/>
    <property type="match status" value="1"/>
</dbReference>
<keyword evidence="6" id="KW-0472">Membrane</keyword>